<accession>A0AAE3A761</accession>
<feature type="coiled-coil region" evidence="1">
    <location>
        <begin position="879"/>
        <end position="913"/>
    </location>
</feature>
<dbReference type="RefSeq" id="WP_308459575.1">
    <property type="nucleotide sequence ID" value="NZ_JAJEPS010000010.1"/>
</dbReference>
<keyword evidence="3" id="KW-1185">Reference proteome</keyword>
<organism evidence="2 3">
    <name type="scientific">Hominiventricola filiformis</name>
    <dbReference type="NCBI Taxonomy" id="2885352"/>
    <lineage>
        <taxon>Bacteria</taxon>
        <taxon>Bacillati</taxon>
        <taxon>Bacillota</taxon>
        <taxon>Clostridia</taxon>
        <taxon>Lachnospirales</taxon>
        <taxon>Lachnospiraceae</taxon>
        <taxon>Hominiventricola</taxon>
    </lineage>
</organism>
<feature type="coiled-coil region" evidence="1">
    <location>
        <begin position="796"/>
        <end position="851"/>
    </location>
</feature>
<evidence type="ECO:0008006" key="4">
    <source>
        <dbReference type="Google" id="ProtNLM"/>
    </source>
</evidence>
<keyword evidence="1" id="KW-0175">Coiled coil</keyword>
<evidence type="ECO:0000256" key="1">
    <source>
        <dbReference type="SAM" id="Coils"/>
    </source>
</evidence>
<feature type="coiled-coil region" evidence="1">
    <location>
        <begin position="301"/>
        <end position="331"/>
    </location>
</feature>
<dbReference type="EMBL" id="JAJEPS010000010">
    <property type="protein sequence ID" value="MCC2126639.1"/>
    <property type="molecule type" value="Genomic_DNA"/>
</dbReference>
<gene>
    <name evidence="2" type="ORF">LKD36_10660</name>
</gene>
<evidence type="ECO:0000313" key="2">
    <source>
        <dbReference type="EMBL" id="MCC2126639.1"/>
    </source>
</evidence>
<dbReference type="Proteomes" id="UP001198220">
    <property type="component" value="Unassembled WGS sequence"/>
</dbReference>
<protein>
    <recommendedName>
        <fullName evidence="4">ATPase involved in DNA repair</fullName>
    </recommendedName>
</protein>
<evidence type="ECO:0000313" key="3">
    <source>
        <dbReference type="Proteomes" id="UP001198220"/>
    </source>
</evidence>
<reference evidence="2 3" key="1">
    <citation type="submission" date="2021-10" db="EMBL/GenBank/DDBJ databases">
        <title>Anaerobic single-cell dispensing facilitates the cultivation of human gut bacteria.</title>
        <authorList>
            <person name="Afrizal A."/>
        </authorList>
    </citation>
    <scope>NUCLEOTIDE SEQUENCE [LARGE SCALE GENOMIC DNA]</scope>
    <source>
        <strain evidence="2 3">CLA-AA-H276</strain>
    </source>
</reference>
<feature type="coiled-coil region" evidence="1">
    <location>
        <begin position="374"/>
        <end position="462"/>
    </location>
</feature>
<feature type="coiled-coil region" evidence="1">
    <location>
        <begin position="997"/>
        <end position="1031"/>
    </location>
</feature>
<proteinExistence type="predicted"/>
<feature type="coiled-coil region" evidence="1">
    <location>
        <begin position="1196"/>
        <end position="1230"/>
    </location>
</feature>
<feature type="coiled-coil region" evidence="1">
    <location>
        <begin position="182"/>
        <end position="245"/>
    </location>
</feature>
<comment type="caution">
    <text evidence="2">The sequence shown here is derived from an EMBL/GenBank/DDBJ whole genome shotgun (WGS) entry which is preliminary data.</text>
</comment>
<sequence>MSKISRIRILNLNYNNNTIKIDDETFDLGGQNTLISLRNGGGKSVLVQMIVSLFVNRTFRDFGDRPFKSYFTTNRPTFLMTEWQLDNGRDRFLAGMMVRKNQKEDNDAEALEMYTFTGSYSHACKYDLDNIPVVRQDGNRKILKGFSECKTLMEDLCKKETGDFRLYDMTSQYGRRQYFATLRQYQINNKEWESIIRKVNQKESGLSELFQNAKDEKDLVENWFLRPIEEKLNQEKNKIDEFRKLSFQFVEQYRSNQTKIQRKGMIERYFEDTKPLQQEIEDYMQTDQTAVNLRTEMILYVKALQAETVGLDEKIAAVQEKLEQIRKEQERIVYEQLSCKIYDYEDQKAGLVAERVDQEQEVIRLAGVKDSLQRKLLTCELNRLYQELRKFEMRKAEVDEKIQALLQKTEDSREEIETIGHQLHQWYTQETERWNVKRAAEEEAYRNASEKEQNAVDEQKKNEQQLFSLSGKIGGLKSQIKHYDETEEAFNREFDAGIHRNILGFYEEGFLEIRKKEMAAELLNQKNQLARSSGKKNDLEQILNKLAQESSDTDLKIHDRTYQIQQTQQKLTDLEQQKNVRLKIMKYVGMEESKIDQKVQILDHLDGKIRELDTARNGLLQKIAEQDKHFRQLKEGKTSELPANIRAYMEQNGIDLVYGMEWLARNERTVQENTELVKKNPFLPYAVLMERDVFERFRKNEEELYTSFPIPIMIKEELESAETTGNEKIATFGNVHFYVMFNTHLLDPDELEEILKEIRQSMDLLRKFVEEKEADLRTYRDYRSVTEQQTFSTELYQKTENELETQKEQRLKLEKRISEIRQERKDHEEEKKQIEKLLETLKKTILQMETRERRFEMLCEKYEQYETDRASLLRLEQDQEQLTGRQNTLMASIEELREQKAGLQMQIRDCQEQVTSFQKKVEKFANYAETDVLKQEEITDPARLEARYRALTEEISKSIKEFQGDQEWLQDTIHKKKEDLDRKNEDGRIPASAYENLIFSEEQYDNWTRQRKQAEKEWNRASEAHVTLERKIESCETSIRFCMEDLKKQTGFEEPAERKTITDTEFEKRLNLRKHDFKVLEKEQNELKKRNEKLSIQAVGVEEYADESLPLENEEELTAIGEHIPDIRTEEIDTIKEYQKEIRKKITGISKSLENCRMNLSELIRDMASRKEYADDYFKKTFDSLLSQTGNPQNLKQQFEMNRMAYENQLEKLKIDLAHIDDEQKNLEMTFLEYVEQINANIGMIDRNSTITVRGRNLKMLRIQVPDWETEKEHFRLKLHDYFEHVVKMGIETIEKNGNLTEFLGRMITTRKLYDDIVGIQNVKIKLYKIEAEREVPISWSEVSANSGGEGFLSAFVILTCLLSYMRRDETDLFSSGEEGKVLIMDNPFAQTNAEHLLKPLMEMAKKTNTQLICLSGLGGDSIYNRFDNIYVVKLLESSIRNGVQRVEATHMKGEEVKRLVLSDFKMEQVSLFDFMEE</sequence>
<name>A0AAE3A761_9FIRM</name>